<dbReference type="InterPro" id="IPR005996">
    <property type="entry name" value="Ribosomal_uL30_bac-type"/>
</dbReference>
<sequence length="60" mass="6717">MMKLQIKLKKSLIGRKPNQVKTAHALGLKKINQIVVIEPNDALMGMVKTIGHLIEVQEVE</sequence>
<dbReference type="EMBL" id="JASCXW010000028">
    <property type="protein sequence ID" value="MDI6453436.1"/>
    <property type="molecule type" value="Genomic_DNA"/>
</dbReference>
<dbReference type="InterPro" id="IPR036919">
    <property type="entry name" value="Ribo_uL30_ferredoxin-like_sf"/>
</dbReference>
<gene>
    <name evidence="7" type="primary">rpmD</name>
    <name evidence="7" type="ORF">QJ521_07650</name>
</gene>
<dbReference type="Gene3D" id="3.30.1390.20">
    <property type="entry name" value="Ribosomal protein L30, ferredoxin-like fold domain"/>
    <property type="match status" value="1"/>
</dbReference>
<proteinExistence type="inferred from homology"/>
<comment type="similarity">
    <text evidence="1">Belongs to the universal ribosomal protein uL30 family.</text>
</comment>
<dbReference type="NCBIfam" id="TIGR01308">
    <property type="entry name" value="rpmD_bact"/>
    <property type="match status" value="1"/>
</dbReference>
<dbReference type="GO" id="GO:0006412">
    <property type="term" value="P:translation"/>
    <property type="evidence" value="ECO:0007669"/>
    <property type="project" value="InterPro"/>
</dbReference>
<dbReference type="CDD" id="cd01658">
    <property type="entry name" value="Ribosomal_L30"/>
    <property type="match status" value="1"/>
</dbReference>
<evidence type="ECO:0000259" key="6">
    <source>
        <dbReference type="Pfam" id="PF00327"/>
    </source>
</evidence>
<keyword evidence="3 7" id="KW-0689">Ribosomal protein</keyword>
<comment type="caution">
    <text evidence="7">The sequence shown here is derived from an EMBL/GenBank/DDBJ whole genome shotgun (WGS) entry which is preliminary data.</text>
</comment>
<dbReference type="GO" id="GO:0015934">
    <property type="term" value="C:large ribosomal subunit"/>
    <property type="evidence" value="ECO:0007669"/>
    <property type="project" value="InterPro"/>
</dbReference>
<evidence type="ECO:0000256" key="2">
    <source>
        <dbReference type="ARBA" id="ARBA00011838"/>
    </source>
</evidence>
<dbReference type="HAMAP" id="MF_01371_B">
    <property type="entry name" value="Ribosomal_uL30_B"/>
    <property type="match status" value="1"/>
</dbReference>
<dbReference type="Pfam" id="PF00327">
    <property type="entry name" value="Ribosomal_L30"/>
    <property type="match status" value="1"/>
</dbReference>
<keyword evidence="4" id="KW-0687">Ribonucleoprotein</keyword>
<dbReference type="SUPFAM" id="SSF55129">
    <property type="entry name" value="Ribosomal protein L30p/L7e"/>
    <property type="match status" value="1"/>
</dbReference>
<dbReference type="AlphaFoldDB" id="A0AAW6UD81"/>
<keyword evidence="8" id="KW-1185">Reference proteome</keyword>
<organism evidence="7 8">
    <name type="scientific">Peloplasma aerotolerans</name>
    <dbReference type="NCBI Taxonomy" id="3044389"/>
    <lineage>
        <taxon>Bacteria</taxon>
        <taxon>Bacillati</taxon>
        <taxon>Mycoplasmatota</taxon>
        <taxon>Mollicutes</taxon>
        <taxon>Acholeplasmatales</taxon>
        <taxon>Acholeplasmataceae</taxon>
        <taxon>Peloplasma</taxon>
    </lineage>
</organism>
<reference evidence="7" key="1">
    <citation type="submission" date="2023-05" db="EMBL/GenBank/DDBJ databases">
        <title>Mariniplasma microaerophilum sp. nov., a novel anaerobic mollicute isolated from terrestrial mud volcano, Taman Peninsula, Russia.</title>
        <authorList>
            <person name="Khomyakova M.A."/>
            <person name="Merkel A.Y."/>
            <person name="Slobodkin A.I."/>
        </authorList>
    </citation>
    <scope>NUCLEOTIDE SEQUENCE</scope>
    <source>
        <strain evidence="7">M4Ah</strain>
    </source>
</reference>
<evidence type="ECO:0000313" key="7">
    <source>
        <dbReference type="EMBL" id="MDI6453436.1"/>
    </source>
</evidence>
<evidence type="ECO:0000256" key="1">
    <source>
        <dbReference type="ARBA" id="ARBA00007594"/>
    </source>
</evidence>
<name>A0AAW6UD81_9MOLU</name>
<accession>A0AAW6UD81</accession>
<evidence type="ECO:0000256" key="5">
    <source>
        <dbReference type="ARBA" id="ARBA00035492"/>
    </source>
</evidence>
<dbReference type="GO" id="GO:0003735">
    <property type="term" value="F:structural constituent of ribosome"/>
    <property type="evidence" value="ECO:0007669"/>
    <property type="project" value="InterPro"/>
</dbReference>
<feature type="domain" description="Large ribosomal subunit protein uL30-like ferredoxin-like fold" evidence="6">
    <location>
        <begin position="4"/>
        <end position="54"/>
    </location>
</feature>
<dbReference type="InterPro" id="IPR016082">
    <property type="entry name" value="Ribosomal_uL30_ferredoxin-like"/>
</dbReference>
<comment type="subunit">
    <text evidence="2">Part of the 50S ribosomal subunit.</text>
</comment>
<dbReference type="Proteomes" id="UP001431532">
    <property type="component" value="Unassembled WGS sequence"/>
</dbReference>
<evidence type="ECO:0000256" key="4">
    <source>
        <dbReference type="ARBA" id="ARBA00023274"/>
    </source>
</evidence>
<evidence type="ECO:0000313" key="8">
    <source>
        <dbReference type="Proteomes" id="UP001431532"/>
    </source>
</evidence>
<dbReference type="PIRSF" id="PIRSF002211">
    <property type="entry name" value="Ribosomal_L30_bac-type"/>
    <property type="match status" value="1"/>
</dbReference>
<protein>
    <recommendedName>
        <fullName evidence="5">50S ribosomal protein L30</fullName>
    </recommendedName>
</protein>
<evidence type="ECO:0000256" key="3">
    <source>
        <dbReference type="ARBA" id="ARBA00022980"/>
    </source>
</evidence>